<dbReference type="SUPFAM" id="SSF46894">
    <property type="entry name" value="C-terminal effector domain of the bipartite response regulators"/>
    <property type="match status" value="1"/>
</dbReference>
<dbReference type="InterPro" id="IPR049945">
    <property type="entry name" value="AAA_22"/>
</dbReference>
<comment type="similarity">
    <text evidence="1">Belongs to the AfsR/DnrI/RedD regulatory family.</text>
</comment>
<evidence type="ECO:0000256" key="1">
    <source>
        <dbReference type="ARBA" id="ARBA00005820"/>
    </source>
</evidence>
<dbReference type="PANTHER" id="PTHR35807:SF1">
    <property type="entry name" value="TRANSCRIPTIONAL REGULATOR REDD"/>
    <property type="match status" value="1"/>
</dbReference>
<dbReference type="Gene3D" id="3.40.50.300">
    <property type="entry name" value="P-loop containing nucleotide triphosphate hydrolases"/>
    <property type="match status" value="1"/>
</dbReference>
<dbReference type="Proteomes" id="UP000196320">
    <property type="component" value="Unassembled WGS sequence"/>
</dbReference>
<reference evidence="7 8" key="1">
    <citation type="submission" date="2017-02" db="EMBL/GenBank/DDBJ databases">
        <authorList>
            <person name="Peterson S.W."/>
        </authorList>
    </citation>
    <scope>NUCLEOTIDE SEQUENCE [LARGE SCALE GENOMIC DNA]</scope>
    <source>
        <strain evidence="7 8">B Mb 05.01</strain>
    </source>
</reference>
<dbReference type="SMART" id="SM01043">
    <property type="entry name" value="BTAD"/>
    <property type="match status" value="1"/>
</dbReference>
<dbReference type="InterPro" id="IPR005158">
    <property type="entry name" value="BTAD"/>
</dbReference>
<evidence type="ECO:0000313" key="7">
    <source>
        <dbReference type="EMBL" id="SJN21336.1"/>
    </source>
</evidence>
<dbReference type="SUPFAM" id="SSF48452">
    <property type="entry name" value="TPR-like"/>
    <property type="match status" value="2"/>
</dbReference>
<dbReference type="GO" id="GO:0000160">
    <property type="term" value="P:phosphorelay signal transduction system"/>
    <property type="evidence" value="ECO:0007669"/>
    <property type="project" value="InterPro"/>
</dbReference>
<dbReference type="InterPro" id="IPR027417">
    <property type="entry name" value="P-loop_NTPase"/>
</dbReference>
<dbReference type="Pfam" id="PF13401">
    <property type="entry name" value="AAA_22"/>
    <property type="match status" value="1"/>
</dbReference>
<dbReference type="GO" id="GO:0006355">
    <property type="term" value="P:regulation of DNA-templated transcription"/>
    <property type="evidence" value="ECO:0007669"/>
    <property type="project" value="InterPro"/>
</dbReference>
<gene>
    <name evidence="7" type="ORF">FM104_03100</name>
</gene>
<protein>
    <submittedName>
        <fullName evidence="7">Signal transduction response regulator / Disease resistance domain-containing protein</fullName>
    </submittedName>
</protein>
<dbReference type="InterPro" id="IPR001867">
    <property type="entry name" value="OmpR/PhoB-type_DNA-bd"/>
</dbReference>
<keyword evidence="2" id="KW-0805">Transcription regulation</keyword>
<sequence length="1090" mass="116069">MGIVLDVSLLGAVKASTAGREHALGGPKQRGLLARLVVSRGRSLPAELLIDDLWDDEPPHNPTHALQARISRLRSAVPIEIELMDGGYRIDPSVIQTDAARFEQLCKQGSTALNDGDFAQAAEHFSSALQLWRGQAFTGLLDITALRAEAARLEQLWSAARSDRIDLDLALGRSADVISELHSLVEEDPFTERHWSQLMTALYCDGRTKDALDAFSRARMTFTEHLGVEPSSELGRLHLGILQEQEPVSLLRLPSTAPGAAPEVAHAPGRADAERPAASVQRLTSNHPDTLASALRDRRALLLTGPDGIGKTHLLRALRARYEAQRYAVPLLTASPLSRAVPLGIFIGILPEKWTTPAALVDHFTRNRASTLLLVDNVDQLDDASLFVISQLLRNSRMPTILTTTDLAEAPDDIRALYDSGDITEIAVNPLTPADADDLVLHTLGGTLTPESRPRIFAAAQGNPLHLREILTASVEEDRLVDTPHGWELRDDPASTPRLTQLVGERFANLDRDALEAAAKIAIAGEYPAFALETLERRMLARAGVVEYSAPDWLRLTHPLDGEFLRAQCSDALWHDLCREVLAVLRSDLASGVPAAVRRAQVLALDLGDEPLDIDATLALAEHALAAFDERLALRAASAVIALAPDNVSAQRIAGLAASALGDLDDATAHFESASSATTTDAERTAVALAHAQHLGLRHHDATAALDRIERAVVDVDDANEMRNLQRDAIRWAAVAGTTRGMAAAEPGDASDAAAALGLITAALSGVITGRLDDAVHTLRRLRDVPDEIIALIPGGAAMVELTSIMALSNSGDLDSARRRLHQAIAEAEAHAPESLGAWEYALGFSELLSGDVERAEEIATSAVAHLQWRDTTGLLPAALALTGAAAAVSGRSEEAAARFDSVPAAADGDPKVIMLRAWAEAWGEKTAGHRGDAARRLIESARGLLHAQHSYFAGMLAHCAVRTAAVMGGKLAADAGDGDDADRSQCLADASAVLDEAQAIAGGGLLEFFVRHAVATASDNRSELDTIAADAETLGMTSTAADTRLVLARGDDSVPEQLIAHHREAAERLIAAAPTMALWSAEGLSSPQE</sequence>
<dbReference type="InterPro" id="IPR051677">
    <property type="entry name" value="AfsR-DnrI-RedD_regulator"/>
</dbReference>
<keyword evidence="3" id="KW-0238">DNA-binding</keyword>
<accession>A0A1R4IN53</accession>
<evidence type="ECO:0000313" key="8">
    <source>
        <dbReference type="Proteomes" id="UP000196320"/>
    </source>
</evidence>
<evidence type="ECO:0000259" key="6">
    <source>
        <dbReference type="SMART" id="SM01043"/>
    </source>
</evidence>
<feature type="domain" description="Bacterial transcriptional activator" evidence="6">
    <location>
        <begin position="97"/>
        <end position="242"/>
    </location>
</feature>
<name>A0A1R4IN53_9MICO</name>
<dbReference type="InterPro" id="IPR011990">
    <property type="entry name" value="TPR-like_helical_dom_sf"/>
</dbReference>
<evidence type="ECO:0000256" key="4">
    <source>
        <dbReference type="ARBA" id="ARBA00023163"/>
    </source>
</evidence>
<dbReference type="GO" id="GO:0016887">
    <property type="term" value="F:ATP hydrolysis activity"/>
    <property type="evidence" value="ECO:0007669"/>
    <property type="project" value="InterPro"/>
</dbReference>
<evidence type="ECO:0000259" key="5">
    <source>
        <dbReference type="SMART" id="SM00862"/>
    </source>
</evidence>
<dbReference type="SMART" id="SM00862">
    <property type="entry name" value="Trans_reg_C"/>
    <property type="match status" value="1"/>
</dbReference>
<proteinExistence type="inferred from homology"/>
<evidence type="ECO:0000256" key="2">
    <source>
        <dbReference type="ARBA" id="ARBA00023015"/>
    </source>
</evidence>
<dbReference type="AlphaFoldDB" id="A0A1R4IN53"/>
<dbReference type="Gene3D" id="1.25.40.10">
    <property type="entry name" value="Tetratricopeptide repeat domain"/>
    <property type="match status" value="2"/>
</dbReference>
<dbReference type="PANTHER" id="PTHR35807">
    <property type="entry name" value="TRANSCRIPTIONAL REGULATOR REDD-RELATED"/>
    <property type="match status" value="1"/>
</dbReference>
<dbReference type="Pfam" id="PF03704">
    <property type="entry name" value="BTAD"/>
    <property type="match status" value="1"/>
</dbReference>
<feature type="domain" description="OmpR/PhoB-type" evidence="5">
    <location>
        <begin position="19"/>
        <end position="90"/>
    </location>
</feature>
<dbReference type="InterPro" id="IPR036388">
    <property type="entry name" value="WH-like_DNA-bd_sf"/>
</dbReference>
<dbReference type="CDD" id="cd15831">
    <property type="entry name" value="BTAD"/>
    <property type="match status" value="1"/>
</dbReference>
<dbReference type="Gene3D" id="1.10.10.10">
    <property type="entry name" value="Winged helix-like DNA-binding domain superfamily/Winged helix DNA-binding domain"/>
    <property type="match status" value="1"/>
</dbReference>
<evidence type="ECO:0000256" key="3">
    <source>
        <dbReference type="ARBA" id="ARBA00023125"/>
    </source>
</evidence>
<keyword evidence="8" id="KW-1185">Reference proteome</keyword>
<dbReference type="SUPFAM" id="SSF52540">
    <property type="entry name" value="P-loop containing nucleoside triphosphate hydrolases"/>
    <property type="match status" value="1"/>
</dbReference>
<keyword evidence="4" id="KW-0804">Transcription</keyword>
<dbReference type="InterPro" id="IPR016032">
    <property type="entry name" value="Sig_transdc_resp-reg_C-effctor"/>
</dbReference>
<dbReference type="GO" id="GO:0003677">
    <property type="term" value="F:DNA binding"/>
    <property type="evidence" value="ECO:0007669"/>
    <property type="project" value="UniProtKB-KW"/>
</dbReference>
<dbReference type="EMBL" id="FUKO01000011">
    <property type="protein sequence ID" value="SJN21336.1"/>
    <property type="molecule type" value="Genomic_DNA"/>
</dbReference>
<organism evidence="7 8">
    <name type="scientific">Microbacterium esteraromaticum</name>
    <dbReference type="NCBI Taxonomy" id="57043"/>
    <lineage>
        <taxon>Bacteria</taxon>
        <taxon>Bacillati</taxon>
        <taxon>Actinomycetota</taxon>
        <taxon>Actinomycetes</taxon>
        <taxon>Micrococcales</taxon>
        <taxon>Microbacteriaceae</taxon>
        <taxon>Microbacterium</taxon>
    </lineage>
</organism>